<dbReference type="EMBL" id="LR031573">
    <property type="protein sequence ID" value="VDC89106.1"/>
    <property type="molecule type" value="Genomic_DNA"/>
</dbReference>
<reference evidence="1" key="1">
    <citation type="submission" date="2018-11" db="EMBL/GenBank/DDBJ databases">
        <authorList>
            <consortium name="Genoscope - CEA"/>
            <person name="William W."/>
        </authorList>
    </citation>
    <scope>NUCLEOTIDE SEQUENCE</scope>
</reference>
<protein>
    <submittedName>
        <fullName evidence="1">Uncharacterized protein</fullName>
    </submittedName>
</protein>
<dbReference type="PANTHER" id="PTHR31267:SF9">
    <property type="entry name" value="OVULE PROTEIN"/>
    <property type="match status" value="1"/>
</dbReference>
<accession>A0A3P6A6B8</accession>
<gene>
    <name evidence="1" type="ORF">BRAA02T07156Z</name>
</gene>
<name>A0A3P6A6B8_BRACM</name>
<dbReference type="AlphaFoldDB" id="A0A3P6A6B8"/>
<proteinExistence type="predicted"/>
<dbReference type="PANTHER" id="PTHR31267">
    <property type="entry name" value="DENTIN SIALOPHOSPHOPROTEIN-LIKE PROTEIN"/>
    <property type="match status" value="1"/>
</dbReference>
<evidence type="ECO:0000313" key="1">
    <source>
        <dbReference type="EMBL" id="VDC89106.1"/>
    </source>
</evidence>
<sequence>MPGNEYGERIHNFFGQEGLSQDQHQSQLVDGTWSSFSNALVANQRHIDPSSIASLKSYTSTQPPGMRSYLAYARWQSSNSHHALNFTQQQPSIRSEYSRGLLQDNQQLTNGYMHGMAMQNGSTVLGVGVESSRDNLSAKGLLLTFIKLL</sequence>
<organism evidence="1">
    <name type="scientific">Brassica campestris</name>
    <name type="common">Field mustard</name>
    <dbReference type="NCBI Taxonomy" id="3711"/>
    <lineage>
        <taxon>Eukaryota</taxon>
        <taxon>Viridiplantae</taxon>
        <taxon>Streptophyta</taxon>
        <taxon>Embryophyta</taxon>
        <taxon>Tracheophyta</taxon>
        <taxon>Spermatophyta</taxon>
        <taxon>Magnoliopsida</taxon>
        <taxon>eudicotyledons</taxon>
        <taxon>Gunneridae</taxon>
        <taxon>Pentapetalae</taxon>
        <taxon>rosids</taxon>
        <taxon>malvids</taxon>
        <taxon>Brassicales</taxon>
        <taxon>Brassicaceae</taxon>
        <taxon>Brassiceae</taxon>
        <taxon>Brassica</taxon>
    </lineage>
</organism>